<keyword evidence="4" id="KW-0813">Transport</keyword>
<evidence type="ECO:0008006" key="21">
    <source>
        <dbReference type="Google" id="ProtNLM"/>
    </source>
</evidence>
<evidence type="ECO:0000256" key="3">
    <source>
        <dbReference type="ARBA" id="ARBA00008388"/>
    </source>
</evidence>
<dbReference type="GO" id="GO:0010230">
    <property type="term" value="P:alternative respiration"/>
    <property type="evidence" value="ECO:0007669"/>
    <property type="project" value="TreeGrafter"/>
</dbReference>
<feature type="transmembrane region" description="Helical" evidence="18">
    <location>
        <begin position="222"/>
        <end position="242"/>
    </location>
</feature>
<sequence length="399" mass="45111">MLKVTVKQASLLSANNLVYVWPRCFGLAVHSSSDSFPSAPRRPKVSPRLAAVPCRPFSLIAGGSSGSCTAGFALTRAVGSNVVLNPFNVTNPTTHQKIQSLSTASQQDEKVRVDMPAEDDKKEAKKHAPHFRIALKKQPEFSGDEMSHPKATTDDSKEGEDDRQYLLAHPIWSDKELDSVEITHKPPKGFADWFAYSCVQTLRFSFDLFSGYKRGDRTEQKWLIRIIFLETVAGVPGMVAAMTRHLRSLRRMQRDFGWIHTLLEEAENERMHLMTALELRKPGKLFTMGVLLTQGLFVNMFFLAYICSPRFCHRFVGYLEEEAVITYTKLIQDLDDGKLSVWGNMAAPDLAIRYWKMKPDAMMRDMILAIRADEAHHREVNHSLSDLKPDESNPFPPGQ</sequence>
<dbReference type="PANTHER" id="PTHR31803">
    <property type="entry name" value="ALTERNATIVE OXIDASE"/>
    <property type="match status" value="1"/>
</dbReference>
<comment type="similarity">
    <text evidence="3">Belongs to the alternative oxidase family.</text>
</comment>
<dbReference type="EnsemblMetazoa" id="XM_038202456.1">
    <property type="protein sequence ID" value="XP_038058384.1"/>
    <property type="gene ID" value="LOC119729740"/>
</dbReference>
<organism evidence="19 20">
    <name type="scientific">Patiria miniata</name>
    <name type="common">Bat star</name>
    <name type="synonym">Asterina miniata</name>
    <dbReference type="NCBI Taxonomy" id="46514"/>
    <lineage>
        <taxon>Eukaryota</taxon>
        <taxon>Metazoa</taxon>
        <taxon>Echinodermata</taxon>
        <taxon>Eleutherozoa</taxon>
        <taxon>Asterozoa</taxon>
        <taxon>Asteroidea</taxon>
        <taxon>Valvatacea</taxon>
        <taxon>Valvatida</taxon>
        <taxon>Asterinidae</taxon>
        <taxon>Patiria</taxon>
    </lineage>
</organism>
<keyword evidence="5" id="KW-0679">Respiratory chain</keyword>
<feature type="transmembrane region" description="Helical" evidence="18">
    <location>
        <begin position="285"/>
        <end position="306"/>
    </location>
</feature>
<evidence type="ECO:0000256" key="7">
    <source>
        <dbReference type="ARBA" id="ARBA00022723"/>
    </source>
</evidence>
<name>A0A914A494_PATMI</name>
<evidence type="ECO:0000256" key="8">
    <source>
        <dbReference type="ARBA" id="ARBA00022792"/>
    </source>
</evidence>
<dbReference type="FunFam" id="1.20.1260.140:FF:000002">
    <property type="entry name" value="Alternative oxidase"/>
    <property type="match status" value="1"/>
</dbReference>
<keyword evidence="13" id="KW-0408">Iron</keyword>
<keyword evidence="9" id="KW-0809">Transit peptide</keyword>
<evidence type="ECO:0000256" key="12">
    <source>
        <dbReference type="ARBA" id="ARBA00023002"/>
    </source>
</evidence>
<evidence type="ECO:0000256" key="4">
    <source>
        <dbReference type="ARBA" id="ARBA00022448"/>
    </source>
</evidence>
<evidence type="ECO:0000256" key="18">
    <source>
        <dbReference type="SAM" id="Phobius"/>
    </source>
</evidence>
<evidence type="ECO:0000256" key="1">
    <source>
        <dbReference type="ARBA" id="ARBA00001962"/>
    </source>
</evidence>
<dbReference type="GO" id="GO:0005743">
    <property type="term" value="C:mitochondrial inner membrane"/>
    <property type="evidence" value="ECO:0007669"/>
    <property type="project" value="UniProtKB-SubCell"/>
</dbReference>
<keyword evidence="11 18" id="KW-1133">Transmembrane helix</keyword>
<dbReference type="PANTHER" id="PTHR31803:SF3">
    <property type="entry name" value="ALTERNATIVE OXIDASE"/>
    <property type="match status" value="1"/>
</dbReference>
<keyword evidence="14" id="KW-0496">Mitochondrion</keyword>
<keyword evidence="15 18" id="KW-0472">Membrane</keyword>
<evidence type="ECO:0000256" key="11">
    <source>
        <dbReference type="ARBA" id="ARBA00022989"/>
    </source>
</evidence>
<keyword evidence="20" id="KW-1185">Reference proteome</keyword>
<dbReference type="GO" id="GO:0009916">
    <property type="term" value="F:alternative oxidase activity"/>
    <property type="evidence" value="ECO:0007669"/>
    <property type="project" value="InterPro"/>
</dbReference>
<dbReference type="AlphaFoldDB" id="A0A914A494"/>
<dbReference type="Pfam" id="PF01786">
    <property type="entry name" value="AOX"/>
    <property type="match status" value="1"/>
</dbReference>
<evidence type="ECO:0000256" key="5">
    <source>
        <dbReference type="ARBA" id="ARBA00022660"/>
    </source>
</evidence>
<evidence type="ECO:0000256" key="6">
    <source>
        <dbReference type="ARBA" id="ARBA00022692"/>
    </source>
</evidence>
<dbReference type="CDD" id="cd01053">
    <property type="entry name" value="AOX"/>
    <property type="match status" value="1"/>
</dbReference>
<evidence type="ECO:0000256" key="17">
    <source>
        <dbReference type="SAM" id="MobiDB-lite"/>
    </source>
</evidence>
<evidence type="ECO:0000256" key="14">
    <source>
        <dbReference type="ARBA" id="ARBA00023128"/>
    </source>
</evidence>
<keyword evidence="10" id="KW-0249">Electron transport</keyword>
<evidence type="ECO:0000256" key="9">
    <source>
        <dbReference type="ARBA" id="ARBA00022946"/>
    </source>
</evidence>
<dbReference type="OrthoDB" id="16906at2759"/>
<proteinExistence type="inferred from homology"/>
<evidence type="ECO:0000256" key="16">
    <source>
        <dbReference type="ARBA" id="ARBA00025285"/>
    </source>
</evidence>
<keyword evidence="6 18" id="KW-0812">Transmembrane</keyword>
<accession>A0A914A494</accession>
<comment type="function">
    <text evidence="16">Catalyzes cyanide-resistant oxygen consumption. May increase respiration when the cytochrome respiratory pathway is restricted, or in response to low temperatures.</text>
</comment>
<dbReference type="GeneID" id="119729740"/>
<dbReference type="InterPro" id="IPR002680">
    <property type="entry name" value="AOX"/>
</dbReference>
<protein>
    <recommendedName>
        <fullName evidence="21">Alternative oxidase</fullName>
    </recommendedName>
</protein>
<dbReference type="OMA" id="VNMFFLA"/>
<evidence type="ECO:0000256" key="15">
    <source>
        <dbReference type="ARBA" id="ARBA00023136"/>
    </source>
</evidence>
<evidence type="ECO:0000313" key="19">
    <source>
        <dbReference type="EnsemblMetazoa" id="XP_038058384.1"/>
    </source>
</evidence>
<evidence type="ECO:0000256" key="13">
    <source>
        <dbReference type="ARBA" id="ARBA00023004"/>
    </source>
</evidence>
<feature type="compositionally biased region" description="Basic and acidic residues" evidence="17">
    <location>
        <begin position="145"/>
        <end position="160"/>
    </location>
</feature>
<keyword evidence="7" id="KW-0479">Metal-binding</keyword>
<dbReference type="Gene3D" id="1.20.1260.140">
    <property type="entry name" value="Alternative oxidase"/>
    <property type="match status" value="1"/>
</dbReference>
<dbReference type="Proteomes" id="UP000887568">
    <property type="component" value="Unplaced"/>
</dbReference>
<dbReference type="InterPro" id="IPR038659">
    <property type="entry name" value="AOX_sf"/>
</dbReference>
<keyword evidence="12" id="KW-0560">Oxidoreductase</keyword>
<dbReference type="RefSeq" id="XP_038058384.1">
    <property type="nucleotide sequence ID" value="XM_038202456.1"/>
</dbReference>
<evidence type="ECO:0000256" key="2">
    <source>
        <dbReference type="ARBA" id="ARBA00004273"/>
    </source>
</evidence>
<reference evidence="19" key="1">
    <citation type="submission" date="2022-11" db="UniProtKB">
        <authorList>
            <consortium name="EnsemblMetazoa"/>
        </authorList>
    </citation>
    <scope>IDENTIFICATION</scope>
</reference>
<feature type="region of interest" description="Disordered" evidence="17">
    <location>
        <begin position="138"/>
        <end position="160"/>
    </location>
</feature>
<dbReference type="GO" id="GO:0046872">
    <property type="term" value="F:metal ion binding"/>
    <property type="evidence" value="ECO:0007669"/>
    <property type="project" value="UniProtKB-KW"/>
</dbReference>
<evidence type="ECO:0000313" key="20">
    <source>
        <dbReference type="Proteomes" id="UP000887568"/>
    </source>
</evidence>
<evidence type="ECO:0000256" key="10">
    <source>
        <dbReference type="ARBA" id="ARBA00022982"/>
    </source>
</evidence>
<comment type="cofactor">
    <cofactor evidence="1">
        <name>Fe cation</name>
        <dbReference type="ChEBI" id="CHEBI:24875"/>
    </cofactor>
</comment>
<comment type="subcellular location">
    <subcellularLocation>
        <location evidence="2">Mitochondrion inner membrane</location>
    </subcellularLocation>
</comment>
<keyword evidence="8" id="KW-0999">Mitochondrion inner membrane</keyword>